<feature type="transmembrane region" description="Helical" evidence="7">
    <location>
        <begin position="31"/>
        <end position="51"/>
    </location>
</feature>
<sequence length="334" mass="37812">MDGFKSHKKGIDQVIYDDIGYGYNMQKSVHIAGILLATIFGFSFMFSKIALDFVSPIGLIAYRFLIAFLAFEILRLFKVIKIRFKKEQIKHLILVALFQPVLYFLLETFGLQRTTSGEAGMMIALIPIFVTLLSAVFLKEKPRLIQFFFIILSVTGVLFIQLMKTNDGLQFEALGFLLLLGAVLAAAFFNIASRNASKSLKPYELTYFMMLFGAFTFNFMYLIKLGSENRMIDYIYNLYHIELVIPIIYLGIVASIGGFFLVNYALSKAPAHITSIYANLSTIVAVIAGATLLNEQLYYYHFIGSLMIVTGVYGTVSFSKYRNHRFAKQKSVLK</sequence>
<organism evidence="9 10">
    <name type="scientific">Peloplasma aerotolerans</name>
    <dbReference type="NCBI Taxonomy" id="3044389"/>
    <lineage>
        <taxon>Bacteria</taxon>
        <taxon>Bacillati</taxon>
        <taxon>Mycoplasmatota</taxon>
        <taxon>Mollicutes</taxon>
        <taxon>Acholeplasmatales</taxon>
        <taxon>Acholeplasmataceae</taxon>
        <taxon>Peloplasma</taxon>
    </lineage>
</organism>
<evidence type="ECO:0000256" key="7">
    <source>
        <dbReference type="SAM" id="Phobius"/>
    </source>
</evidence>
<feature type="transmembrane region" description="Helical" evidence="7">
    <location>
        <begin position="205"/>
        <end position="223"/>
    </location>
</feature>
<keyword evidence="5 7" id="KW-1133">Transmembrane helix</keyword>
<evidence type="ECO:0000256" key="1">
    <source>
        <dbReference type="ARBA" id="ARBA00004651"/>
    </source>
</evidence>
<feature type="domain" description="EamA" evidence="8">
    <location>
        <begin position="174"/>
        <end position="316"/>
    </location>
</feature>
<keyword evidence="10" id="KW-1185">Reference proteome</keyword>
<dbReference type="InterPro" id="IPR050638">
    <property type="entry name" value="AA-Vitamin_Transporters"/>
</dbReference>
<comment type="similarity">
    <text evidence="2">Belongs to the EamA transporter family.</text>
</comment>
<feature type="transmembrane region" description="Helical" evidence="7">
    <location>
        <begin position="144"/>
        <end position="162"/>
    </location>
</feature>
<dbReference type="PANTHER" id="PTHR32322">
    <property type="entry name" value="INNER MEMBRANE TRANSPORTER"/>
    <property type="match status" value="1"/>
</dbReference>
<proteinExistence type="inferred from homology"/>
<feature type="transmembrane region" description="Helical" evidence="7">
    <location>
        <begin position="299"/>
        <end position="318"/>
    </location>
</feature>
<evidence type="ECO:0000313" key="10">
    <source>
        <dbReference type="Proteomes" id="UP001431532"/>
    </source>
</evidence>
<name>A0AAW6U6C5_9MOLU</name>
<evidence type="ECO:0000256" key="4">
    <source>
        <dbReference type="ARBA" id="ARBA00022692"/>
    </source>
</evidence>
<evidence type="ECO:0000256" key="5">
    <source>
        <dbReference type="ARBA" id="ARBA00022989"/>
    </source>
</evidence>
<dbReference type="Proteomes" id="UP001431532">
    <property type="component" value="Unassembled WGS sequence"/>
</dbReference>
<feature type="transmembrane region" description="Helical" evidence="7">
    <location>
        <begin position="243"/>
        <end position="264"/>
    </location>
</feature>
<feature type="transmembrane region" description="Helical" evidence="7">
    <location>
        <begin position="174"/>
        <end position="193"/>
    </location>
</feature>
<evidence type="ECO:0000313" key="9">
    <source>
        <dbReference type="EMBL" id="MDI6453472.1"/>
    </source>
</evidence>
<feature type="transmembrane region" description="Helical" evidence="7">
    <location>
        <begin position="118"/>
        <end position="137"/>
    </location>
</feature>
<feature type="transmembrane region" description="Helical" evidence="7">
    <location>
        <begin position="276"/>
        <end position="293"/>
    </location>
</feature>
<protein>
    <submittedName>
        <fullName evidence="9">DMT family transporter</fullName>
    </submittedName>
</protein>
<dbReference type="AlphaFoldDB" id="A0AAW6U6C5"/>
<dbReference type="RefSeq" id="WP_282839905.1">
    <property type="nucleotide sequence ID" value="NZ_JASCXW010000029.1"/>
</dbReference>
<evidence type="ECO:0000256" key="6">
    <source>
        <dbReference type="ARBA" id="ARBA00023136"/>
    </source>
</evidence>
<dbReference type="InterPro" id="IPR000620">
    <property type="entry name" value="EamA_dom"/>
</dbReference>
<dbReference type="InterPro" id="IPR037185">
    <property type="entry name" value="EmrE-like"/>
</dbReference>
<dbReference type="PANTHER" id="PTHR32322:SF18">
    <property type="entry name" value="S-ADENOSYLMETHIONINE_S-ADENOSYLHOMOCYSTEINE TRANSPORTER"/>
    <property type="match status" value="1"/>
</dbReference>
<accession>A0AAW6U6C5</accession>
<comment type="subcellular location">
    <subcellularLocation>
        <location evidence="1">Cell membrane</location>
        <topology evidence="1">Multi-pass membrane protein</topology>
    </subcellularLocation>
</comment>
<evidence type="ECO:0000259" key="8">
    <source>
        <dbReference type="Pfam" id="PF00892"/>
    </source>
</evidence>
<evidence type="ECO:0000256" key="2">
    <source>
        <dbReference type="ARBA" id="ARBA00007362"/>
    </source>
</evidence>
<feature type="transmembrane region" description="Helical" evidence="7">
    <location>
        <begin position="57"/>
        <end position="77"/>
    </location>
</feature>
<dbReference type="SUPFAM" id="SSF103481">
    <property type="entry name" value="Multidrug resistance efflux transporter EmrE"/>
    <property type="match status" value="2"/>
</dbReference>
<reference evidence="9" key="1">
    <citation type="submission" date="2023-05" db="EMBL/GenBank/DDBJ databases">
        <title>Mariniplasma microaerophilum sp. nov., a novel anaerobic mollicute isolated from terrestrial mud volcano, Taman Peninsula, Russia.</title>
        <authorList>
            <person name="Khomyakova M.A."/>
            <person name="Merkel A.Y."/>
            <person name="Slobodkin A.I."/>
        </authorList>
    </citation>
    <scope>NUCLEOTIDE SEQUENCE</scope>
    <source>
        <strain evidence="9">M4Ah</strain>
    </source>
</reference>
<keyword evidence="4 7" id="KW-0812">Transmembrane</keyword>
<dbReference type="Pfam" id="PF00892">
    <property type="entry name" value="EamA"/>
    <property type="match status" value="2"/>
</dbReference>
<keyword evidence="6 7" id="KW-0472">Membrane</keyword>
<comment type="caution">
    <text evidence="9">The sequence shown here is derived from an EMBL/GenBank/DDBJ whole genome shotgun (WGS) entry which is preliminary data.</text>
</comment>
<dbReference type="EMBL" id="JASCXW010000029">
    <property type="protein sequence ID" value="MDI6453472.1"/>
    <property type="molecule type" value="Genomic_DNA"/>
</dbReference>
<feature type="transmembrane region" description="Helical" evidence="7">
    <location>
        <begin position="89"/>
        <end position="106"/>
    </location>
</feature>
<dbReference type="Gene3D" id="1.10.3730.20">
    <property type="match status" value="1"/>
</dbReference>
<evidence type="ECO:0000256" key="3">
    <source>
        <dbReference type="ARBA" id="ARBA00022475"/>
    </source>
</evidence>
<keyword evidence="3" id="KW-1003">Cell membrane</keyword>
<dbReference type="GO" id="GO:0005886">
    <property type="term" value="C:plasma membrane"/>
    <property type="evidence" value="ECO:0007669"/>
    <property type="project" value="UniProtKB-SubCell"/>
</dbReference>
<feature type="domain" description="EamA" evidence="8">
    <location>
        <begin position="30"/>
        <end position="160"/>
    </location>
</feature>
<gene>
    <name evidence="9" type="ORF">QJ521_07830</name>
</gene>